<dbReference type="InterPro" id="IPR052194">
    <property type="entry name" value="MESH1"/>
</dbReference>
<dbReference type="InterPro" id="IPR003607">
    <property type="entry name" value="HD/PDEase_dom"/>
</dbReference>
<dbReference type="KEGG" id="knv:Pan216_15620"/>
<dbReference type="EMBL" id="CP036279">
    <property type="protein sequence ID" value="QDU60712.1"/>
    <property type="molecule type" value="Genomic_DNA"/>
</dbReference>
<dbReference type="SUPFAM" id="SSF109604">
    <property type="entry name" value="HD-domain/PDEase-like"/>
    <property type="match status" value="1"/>
</dbReference>
<sequence>MRYGEAFDEAFLFASRLHRDQTRKQSETPYITHLLAVAALVGEAGGTETEIIAALLHDAVEDQGGAPIAAEIERRFGLDVARIVLACTDTDQTPKPPWRERKAAFLERLRQSDRSVGLVVAADKLHNARSTLEELQVKGESVWEKFTTGREGSLWYYREVIDALESLPALPLLPLLEQTVDALEGWHKETLGD</sequence>
<dbReference type="PANTHER" id="PTHR46246:SF1">
    <property type="entry name" value="GUANOSINE-3',5'-BIS(DIPHOSPHATE) 3'-PYROPHOSPHOHYDROLASE MESH1"/>
    <property type="match status" value="1"/>
</dbReference>
<proteinExistence type="predicted"/>
<keyword evidence="3" id="KW-1185">Reference proteome</keyword>
<dbReference type="SMART" id="SM00471">
    <property type="entry name" value="HDc"/>
    <property type="match status" value="1"/>
</dbReference>
<protein>
    <submittedName>
        <fullName evidence="2">Bifunctional (P)ppGpp synthase/hydrolase SpoT</fullName>
    </submittedName>
</protein>
<evidence type="ECO:0000259" key="1">
    <source>
        <dbReference type="SMART" id="SM00471"/>
    </source>
</evidence>
<dbReference type="Proteomes" id="UP000317093">
    <property type="component" value="Chromosome"/>
</dbReference>
<dbReference type="Gene3D" id="1.10.3210.10">
    <property type="entry name" value="Hypothetical protein af1432"/>
    <property type="match status" value="1"/>
</dbReference>
<dbReference type="RefSeq" id="WP_145256982.1">
    <property type="nucleotide sequence ID" value="NZ_CP036279.1"/>
</dbReference>
<name>A0A518B183_9BACT</name>
<reference evidence="2 3" key="1">
    <citation type="submission" date="2019-02" db="EMBL/GenBank/DDBJ databases">
        <title>Deep-cultivation of Planctomycetes and their phenomic and genomic characterization uncovers novel biology.</title>
        <authorList>
            <person name="Wiegand S."/>
            <person name="Jogler M."/>
            <person name="Boedeker C."/>
            <person name="Pinto D."/>
            <person name="Vollmers J."/>
            <person name="Rivas-Marin E."/>
            <person name="Kohn T."/>
            <person name="Peeters S.H."/>
            <person name="Heuer A."/>
            <person name="Rast P."/>
            <person name="Oberbeckmann S."/>
            <person name="Bunk B."/>
            <person name="Jeske O."/>
            <person name="Meyerdierks A."/>
            <person name="Storesund J.E."/>
            <person name="Kallscheuer N."/>
            <person name="Luecker S."/>
            <person name="Lage O.M."/>
            <person name="Pohl T."/>
            <person name="Merkel B.J."/>
            <person name="Hornburger P."/>
            <person name="Mueller R.-W."/>
            <person name="Bruemmer F."/>
            <person name="Labrenz M."/>
            <person name="Spormann A.M."/>
            <person name="Op den Camp H."/>
            <person name="Overmann J."/>
            <person name="Amann R."/>
            <person name="Jetten M.S.M."/>
            <person name="Mascher T."/>
            <person name="Medema M.H."/>
            <person name="Devos D.P."/>
            <person name="Kaster A.-K."/>
            <person name="Ovreas L."/>
            <person name="Rohde M."/>
            <person name="Galperin M.Y."/>
            <person name="Jogler C."/>
        </authorList>
    </citation>
    <scope>NUCLEOTIDE SEQUENCE [LARGE SCALE GENOMIC DNA]</scope>
    <source>
        <strain evidence="2 3">Pan216</strain>
    </source>
</reference>
<dbReference type="Pfam" id="PF13328">
    <property type="entry name" value="HD_4"/>
    <property type="match status" value="1"/>
</dbReference>
<dbReference type="OrthoDB" id="272476at2"/>
<dbReference type="GO" id="GO:0008893">
    <property type="term" value="F:guanosine-3',5'-bis(diphosphate) 3'-diphosphatase activity"/>
    <property type="evidence" value="ECO:0007669"/>
    <property type="project" value="TreeGrafter"/>
</dbReference>
<gene>
    <name evidence="2" type="primary">spoT</name>
    <name evidence="2" type="ORF">Pan216_15620</name>
</gene>
<dbReference type="PANTHER" id="PTHR46246">
    <property type="entry name" value="GUANOSINE-3',5'-BIS(DIPHOSPHATE) 3'-PYROPHOSPHOHYDROLASE MESH1"/>
    <property type="match status" value="1"/>
</dbReference>
<dbReference type="AlphaFoldDB" id="A0A518B183"/>
<accession>A0A518B183</accession>
<feature type="domain" description="HD/PDEase" evidence="1">
    <location>
        <begin position="26"/>
        <end position="137"/>
    </location>
</feature>
<organism evidence="2 3">
    <name type="scientific">Kolteria novifilia</name>
    <dbReference type="NCBI Taxonomy" id="2527975"/>
    <lineage>
        <taxon>Bacteria</taxon>
        <taxon>Pseudomonadati</taxon>
        <taxon>Planctomycetota</taxon>
        <taxon>Planctomycetia</taxon>
        <taxon>Kolteriales</taxon>
        <taxon>Kolteriaceae</taxon>
        <taxon>Kolteria</taxon>
    </lineage>
</organism>
<evidence type="ECO:0000313" key="3">
    <source>
        <dbReference type="Proteomes" id="UP000317093"/>
    </source>
</evidence>
<evidence type="ECO:0000313" key="2">
    <source>
        <dbReference type="EMBL" id="QDU60712.1"/>
    </source>
</evidence>
<keyword evidence="2" id="KW-0378">Hydrolase</keyword>